<protein>
    <recommendedName>
        <fullName evidence="4">Ankyrin</fullName>
    </recommendedName>
</protein>
<dbReference type="PROSITE" id="PS51257">
    <property type="entry name" value="PROKAR_LIPOPROTEIN"/>
    <property type="match status" value="1"/>
</dbReference>
<name>H7EL44_9SPIR</name>
<dbReference type="PATRIC" id="fig|907348.3.peg.1627"/>
<gene>
    <name evidence="2" type="ORF">TresaDRAFT_1058</name>
</gene>
<keyword evidence="1" id="KW-0732">Signal</keyword>
<dbReference type="eggNOG" id="COG3103">
    <property type="taxonomic scope" value="Bacteria"/>
</dbReference>
<keyword evidence="3" id="KW-1185">Reference proteome</keyword>
<dbReference type="RefSeq" id="WP_002704533.1">
    <property type="nucleotide sequence ID" value="NZ_AGRW01000047.1"/>
</dbReference>
<feature type="signal peptide" evidence="1">
    <location>
        <begin position="1"/>
        <end position="24"/>
    </location>
</feature>
<organism evidence="2 3">
    <name type="scientific">Treponema saccharophilum DSM 2985</name>
    <dbReference type="NCBI Taxonomy" id="907348"/>
    <lineage>
        <taxon>Bacteria</taxon>
        <taxon>Pseudomonadati</taxon>
        <taxon>Spirochaetota</taxon>
        <taxon>Spirochaetia</taxon>
        <taxon>Spirochaetales</taxon>
        <taxon>Treponemataceae</taxon>
        <taxon>Treponema</taxon>
    </lineage>
</organism>
<dbReference type="Proteomes" id="UP000003571">
    <property type="component" value="Unassembled WGS sequence"/>
</dbReference>
<proteinExistence type="predicted"/>
<dbReference type="InterPro" id="IPR036770">
    <property type="entry name" value="Ankyrin_rpt-contain_sf"/>
</dbReference>
<sequence>MRKFFRVTTILLLALFLASCKQKTQNTSPIADCVVFPNFPAPVYSDAEETEQIASKVPVYTKLTIIEQSGEHLKVKFKDEDNAEKTGWIPLSFVTLNTEIFDKTVNLALDGDENAKILFKYEFEHFSNEEAVKRLPPLLERFGDKLQTADLDDDIVSLVLPKFQDVAGLTPNTTNPLHLLIPFANELILSWFDQGDMRAYDSEGRSCLMLAVKAENIEAVKYFYEKMKYYDTFLDLKQNDNEGRSIIDYIDNCQNDAIKEMLVLCRYDVPTLAAQCEEYLGQTQEEREREAEVLTDMAEDKSTILLTQREFGQSEKAIVVRQSEMFLPDGTKALLNPADEVEIMELLSDRYGKQPYNSLFEYDEYKSESTEKYYTRYNYYLVRFKDKVGIVGGSALCHGELPMGAHWGNSAKTDTIKLFVNYKYINYIYTNESEYFADLYEYDFKKEKMRKLDTGFVENEMHFESEPISLGNNRYWLSMTQFEQFYLKGTESYLCVFEYYPFSWDDDYSIYAIYAVRDNGTAFSLGRFGGSQEECAEMNNSYRLEMSETTGEPEFLEVFNYGYWSRNLETGEKENPFTITQKYRFDADALRFEEDGDAEFVDYLPEF</sequence>
<reference evidence="2 3" key="1">
    <citation type="submission" date="2011-09" db="EMBL/GenBank/DDBJ databases">
        <title>The draft genome of Treponema saccharophilum DSM 2985.</title>
        <authorList>
            <consortium name="US DOE Joint Genome Institute (JGI-PGF)"/>
            <person name="Lucas S."/>
            <person name="Copeland A."/>
            <person name="Lapidus A."/>
            <person name="Glavina del Rio T."/>
            <person name="Dalin E."/>
            <person name="Tice H."/>
            <person name="Bruce D."/>
            <person name="Goodwin L."/>
            <person name="Pitluck S."/>
            <person name="Peters L."/>
            <person name="Kyrpides N."/>
            <person name="Mavromatis K."/>
            <person name="Ivanova N."/>
            <person name="Markowitz V."/>
            <person name="Cheng J.-F."/>
            <person name="Hugenholtz P."/>
            <person name="Woyke T."/>
            <person name="Wu D."/>
            <person name="Gronow S."/>
            <person name="Wellnitz S."/>
            <person name="Brambilla E."/>
            <person name="Klenk H.-P."/>
            <person name="Eisen J.A."/>
        </authorList>
    </citation>
    <scope>NUCLEOTIDE SEQUENCE [LARGE SCALE GENOMIC DNA]</scope>
    <source>
        <strain evidence="2 3">DSM 2985</strain>
    </source>
</reference>
<evidence type="ECO:0000256" key="1">
    <source>
        <dbReference type="SAM" id="SignalP"/>
    </source>
</evidence>
<dbReference type="AlphaFoldDB" id="H7EL44"/>
<evidence type="ECO:0000313" key="3">
    <source>
        <dbReference type="Proteomes" id="UP000003571"/>
    </source>
</evidence>
<dbReference type="EMBL" id="AGRW01000047">
    <property type="protein sequence ID" value="EIC01769.1"/>
    <property type="molecule type" value="Genomic_DNA"/>
</dbReference>
<evidence type="ECO:0000313" key="2">
    <source>
        <dbReference type="EMBL" id="EIC01769.1"/>
    </source>
</evidence>
<comment type="caution">
    <text evidence="2">The sequence shown here is derived from an EMBL/GenBank/DDBJ whole genome shotgun (WGS) entry which is preliminary data.</text>
</comment>
<feature type="chain" id="PRO_5003608757" description="Ankyrin" evidence="1">
    <location>
        <begin position="25"/>
        <end position="607"/>
    </location>
</feature>
<dbReference type="Gene3D" id="1.25.40.20">
    <property type="entry name" value="Ankyrin repeat-containing domain"/>
    <property type="match status" value="1"/>
</dbReference>
<dbReference type="OrthoDB" id="322924at2"/>
<evidence type="ECO:0008006" key="4">
    <source>
        <dbReference type="Google" id="ProtNLM"/>
    </source>
</evidence>
<accession>H7EL44</accession>